<gene>
    <name evidence="9" type="ORF">O3M35_008509</name>
</gene>
<evidence type="ECO:0000313" key="9">
    <source>
        <dbReference type="EMBL" id="KAK9506610.1"/>
    </source>
</evidence>
<feature type="transmembrane region" description="Helical" evidence="8">
    <location>
        <begin position="268"/>
        <end position="291"/>
    </location>
</feature>
<dbReference type="PANTHER" id="PTHR42643:SF40">
    <property type="entry name" value="IONOTROPIC RECEPTOR 41A-RELATED"/>
    <property type="match status" value="1"/>
</dbReference>
<dbReference type="EMBL" id="JAPXFL010000005">
    <property type="protein sequence ID" value="KAK9506610.1"/>
    <property type="molecule type" value="Genomic_DNA"/>
</dbReference>
<evidence type="ECO:0000256" key="1">
    <source>
        <dbReference type="ARBA" id="ARBA00004651"/>
    </source>
</evidence>
<feature type="transmembrane region" description="Helical" evidence="8">
    <location>
        <begin position="335"/>
        <end position="355"/>
    </location>
</feature>
<name>A0AAW1DDY7_9HEMI</name>
<comment type="subcellular location">
    <subcellularLocation>
        <location evidence="1">Cell membrane</location>
        <topology evidence="1">Multi-pass membrane protein</topology>
    </subcellularLocation>
</comment>
<reference evidence="9 10" key="1">
    <citation type="submission" date="2022-12" db="EMBL/GenBank/DDBJ databases">
        <title>Chromosome-level genome assembly of true bugs.</title>
        <authorList>
            <person name="Ma L."/>
            <person name="Li H."/>
        </authorList>
    </citation>
    <scope>NUCLEOTIDE SEQUENCE [LARGE SCALE GENOMIC DNA]</scope>
    <source>
        <strain evidence="9">Lab_2022b</strain>
    </source>
</reference>
<protein>
    <submittedName>
        <fullName evidence="9">Uncharacterized protein</fullName>
    </submittedName>
</protein>
<keyword evidence="7" id="KW-0325">Glycoprotein</keyword>
<keyword evidence="2" id="KW-1003">Cell membrane</keyword>
<keyword evidence="5 8" id="KW-0472">Membrane</keyword>
<dbReference type="AlphaFoldDB" id="A0AAW1DDY7"/>
<evidence type="ECO:0000256" key="3">
    <source>
        <dbReference type="ARBA" id="ARBA00022692"/>
    </source>
</evidence>
<proteinExistence type="predicted"/>
<sequence>MHVSPTKYKCNENMEDSFVEGFKQKCDGYVIQLSEPICFLNAWISALEITENRHVPKYLFLPANADNNDYINDVLSSELSDVTGFVVAAQVNLNSTVDWPITLWTSDFSLPAGTPERENIFLDKWTITNGFLYNNQLYYDKILNLNGREIRISTFYYPTYTVVENDTLEGTEGRMVMEFCRIHNCTYKVIDDGHTWGSIDISNGTAYGILGLVHARKVDMGYVGLYLWTEVSFYADYTSSWGIGKVSVLVPKPVLLSPWRTPFIPFDLLIWLSIFLSMIVSTIAYFIGTTYAIKIYNYVGNIGQLERFKRIAMAIFGVIVLQSPPRYLILKNSSIRMLFISAEILALILTSCYAAELASYLTVPQ</sequence>
<dbReference type="SUPFAM" id="SSF53850">
    <property type="entry name" value="Periplasmic binding protein-like II"/>
    <property type="match status" value="1"/>
</dbReference>
<keyword evidence="10" id="KW-1185">Reference proteome</keyword>
<dbReference type="Proteomes" id="UP001461498">
    <property type="component" value="Unassembled WGS sequence"/>
</dbReference>
<evidence type="ECO:0000256" key="8">
    <source>
        <dbReference type="SAM" id="Phobius"/>
    </source>
</evidence>
<dbReference type="GO" id="GO:0005886">
    <property type="term" value="C:plasma membrane"/>
    <property type="evidence" value="ECO:0007669"/>
    <property type="project" value="UniProtKB-SubCell"/>
</dbReference>
<organism evidence="9 10">
    <name type="scientific">Rhynocoris fuscipes</name>
    <dbReference type="NCBI Taxonomy" id="488301"/>
    <lineage>
        <taxon>Eukaryota</taxon>
        <taxon>Metazoa</taxon>
        <taxon>Ecdysozoa</taxon>
        <taxon>Arthropoda</taxon>
        <taxon>Hexapoda</taxon>
        <taxon>Insecta</taxon>
        <taxon>Pterygota</taxon>
        <taxon>Neoptera</taxon>
        <taxon>Paraneoptera</taxon>
        <taxon>Hemiptera</taxon>
        <taxon>Heteroptera</taxon>
        <taxon>Panheteroptera</taxon>
        <taxon>Cimicomorpha</taxon>
        <taxon>Reduviidae</taxon>
        <taxon>Harpactorinae</taxon>
        <taxon>Harpactorini</taxon>
        <taxon>Rhynocoris</taxon>
    </lineage>
</organism>
<dbReference type="Gene3D" id="3.40.190.10">
    <property type="entry name" value="Periplasmic binding protein-like II"/>
    <property type="match status" value="1"/>
</dbReference>
<evidence type="ECO:0000256" key="7">
    <source>
        <dbReference type="ARBA" id="ARBA00023180"/>
    </source>
</evidence>
<evidence type="ECO:0000256" key="6">
    <source>
        <dbReference type="ARBA" id="ARBA00023170"/>
    </source>
</evidence>
<evidence type="ECO:0000313" key="10">
    <source>
        <dbReference type="Proteomes" id="UP001461498"/>
    </source>
</evidence>
<evidence type="ECO:0000256" key="2">
    <source>
        <dbReference type="ARBA" id="ARBA00022475"/>
    </source>
</evidence>
<keyword evidence="4 8" id="KW-1133">Transmembrane helix</keyword>
<accession>A0AAW1DDY7</accession>
<evidence type="ECO:0000256" key="4">
    <source>
        <dbReference type="ARBA" id="ARBA00022989"/>
    </source>
</evidence>
<keyword evidence="3 8" id="KW-0812">Transmembrane</keyword>
<keyword evidence="6" id="KW-0675">Receptor</keyword>
<dbReference type="Gene3D" id="1.10.287.70">
    <property type="match status" value="1"/>
</dbReference>
<dbReference type="InterPro" id="IPR052192">
    <property type="entry name" value="Insect_Ionotropic_Sensory_Rcpt"/>
</dbReference>
<dbReference type="PANTHER" id="PTHR42643">
    <property type="entry name" value="IONOTROPIC RECEPTOR 20A-RELATED"/>
    <property type="match status" value="1"/>
</dbReference>
<evidence type="ECO:0000256" key="5">
    <source>
        <dbReference type="ARBA" id="ARBA00023136"/>
    </source>
</evidence>
<feature type="transmembrane region" description="Helical" evidence="8">
    <location>
        <begin position="311"/>
        <end position="329"/>
    </location>
</feature>
<comment type="caution">
    <text evidence="9">The sequence shown here is derived from an EMBL/GenBank/DDBJ whole genome shotgun (WGS) entry which is preliminary data.</text>
</comment>